<dbReference type="AlphaFoldDB" id="A0A3A3FY02"/>
<evidence type="ECO:0000313" key="5">
    <source>
        <dbReference type="EMBL" id="RJG01098.1"/>
    </source>
</evidence>
<accession>A0A3A3FY02</accession>
<keyword evidence="6" id="KW-1185">Reference proteome</keyword>
<dbReference type="Proteomes" id="UP000266327">
    <property type="component" value="Unassembled WGS sequence"/>
</dbReference>
<reference evidence="6" key="1">
    <citation type="submission" date="2018-09" db="EMBL/GenBank/DDBJ databases">
        <authorList>
            <person name="Zhu H."/>
        </authorList>
    </citation>
    <scope>NUCLEOTIDE SEQUENCE [LARGE SCALE GENOMIC DNA]</scope>
    <source>
        <strain evidence="6">K1S02-23</strain>
    </source>
</reference>
<sequence>MLTKRAIIAAVSLTAALASPATLAEPVRIAFIESLSGPFAPVGQNLLRSWQSMAELANREKWAGQHTLEVAGFDNKGSPQETLNQLHAVVEQGYRYIAQGSSSAVGLALIDAINKHNQRNPGKEVVYLNYGSIDPEMTNAHCSFWHFRFDANSDMKLAALTSYMAGQKDLKKVYIIGQNYSFGQQVSRTVREQLKHKRADVQIVGDDLHPIGQVKDFAPYVAKIKASGATAVVTGNWGADLALLVRAGRDADLKADFYTMYAATTGVPTAVGAAGAGRMKMVGYWHPNNESFSGSDIVTAFKKKYNDDFYGMATYTATAMLSKAVRDGGSTDPVKVAQRMAGMKIKSLNGEVEMRRTDHQLLQPLYVASWTKVDGKQVKFDQENTGYGWKTEKKIDTFVATQPTSCQMKRPG</sequence>
<keyword evidence="2 3" id="KW-0732">Signal</keyword>
<comment type="caution">
    <text evidence="5">The sequence shown here is derived from an EMBL/GenBank/DDBJ whole genome shotgun (WGS) entry which is preliminary data.</text>
</comment>
<feature type="domain" description="Leucine-binding protein" evidence="4">
    <location>
        <begin position="26"/>
        <end position="371"/>
    </location>
</feature>
<dbReference type="InterPro" id="IPR028082">
    <property type="entry name" value="Peripla_BP_I"/>
</dbReference>
<dbReference type="PANTHER" id="PTHR30483:SF6">
    <property type="entry name" value="PERIPLASMIC BINDING PROTEIN OF ABC TRANSPORTER FOR NATURAL AMINO ACIDS"/>
    <property type="match status" value="1"/>
</dbReference>
<evidence type="ECO:0000256" key="2">
    <source>
        <dbReference type="ARBA" id="ARBA00022729"/>
    </source>
</evidence>
<dbReference type="PANTHER" id="PTHR30483">
    <property type="entry name" value="LEUCINE-SPECIFIC-BINDING PROTEIN"/>
    <property type="match status" value="1"/>
</dbReference>
<dbReference type="InterPro" id="IPR028081">
    <property type="entry name" value="Leu-bd"/>
</dbReference>
<feature type="chain" id="PRO_5017338195" evidence="3">
    <location>
        <begin position="25"/>
        <end position="412"/>
    </location>
</feature>
<proteinExistence type="inferred from homology"/>
<dbReference type="Gene3D" id="3.40.50.2300">
    <property type="match status" value="2"/>
</dbReference>
<evidence type="ECO:0000256" key="3">
    <source>
        <dbReference type="SAM" id="SignalP"/>
    </source>
</evidence>
<dbReference type="CDD" id="cd06329">
    <property type="entry name" value="PBP1_SBP-like"/>
    <property type="match status" value="1"/>
</dbReference>
<feature type="signal peptide" evidence="3">
    <location>
        <begin position="1"/>
        <end position="24"/>
    </location>
</feature>
<protein>
    <submittedName>
        <fullName evidence="5">Branched-chain amino acid ABC transporter substrate-binding protein</fullName>
    </submittedName>
</protein>
<evidence type="ECO:0000259" key="4">
    <source>
        <dbReference type="Pfam" id="PF13458"/>
    </source>
</evidence>
<dbReference type="InterPro" id="IPR051010">
    <property type="entry name" value="BCAA_transport"/>
</dbReference>
<dbReference type="Pfam" id="PF13458">
    <property type="entry name" value="Peripla_BP_6"/>
    <property type="match status" value="1"/>
</dbReference>
<organism evidence="5 6">
    <name type="scientific">Noviherbaspirillum sedimenti</name>
    <dbReference type="NCBI Taxonomy" id="2320865"/>
    <lineage>
        <taxon>Bacteria</taxon>
        <taxon>Pseudomonadati</taxon>
        <taxon>Pseudomonadota</taxon>
        <taxon>Betaproteobacteria</taxon>
        <taxon>Burkholderiales</taxon>
        <taxon>Oxalobacteraceae</taxon>
        <taxon>Noviherbaspirillum</taxon>
    </lineage>
</organism>
<dbReference type="RefSeq" id="WP_119784548.1">
    <property type="nucleotide sequence ID" value="NZ_QYUQ01000002.1"/>
</dbReference>
<gene>
    <name evidence="5" type="ORF">D3878_05455</name>
</gene>
<dbReference type="SUPFAM" id="SSF53822">
    <property type="entry name" value="Periplasmic binding protein-like I"/>
    <property type="match status" value="1"/>
</dbReference>
<name>A0A3A3FY02_9BURK</name>
<evidence type="ECO:0000313" key="6">
    <source>
        <dbReference type="Proteomes" id="UP000266327"/>
    </source>
</evidence>
<dbReference type="EMBL" id="QYUQ01000002">
    <property type="protein sequence ID" value="RJG01098.1"/>
    <property type="molecule type" value="Genomic_DNA"/>
</dbReference>
<evidence type="ECO:0000256" key="1">
    <source>
        <dbReference type="ARBA" id="ARBA00010062"/>
    </source>
</evidence>
<comment type="similarity">
    <text evidence="1">Belongs to the leucine-binding protein family.</text>
</comment>
<dbReference type="OrthoDB" id="5289062at2"/>